<feature type="transmembrane region" description="Helical" evidence="3">
    <location>
        <begin position="102"/>
        <end position="128"/>
    </location>
</feature>
<feature type="transmembrane region" description="Helical" evidence="3">
    <location>
        <begin position="1089"/>
        <end position="1109"/>
    </location>
</feature>
<feature type="compositionally biased region" description="Basic and acidic residues" evidence="2">
    <location>
        <begin position="1"/>
        <end position="10"/>
    </location>
</feature>
<feature type="transmembrane region" description="Helical" evidence="3">
    <location>
        <begin position="389"/>
        <end position="411"/>
    </location>
</feature>
<evidence type="ECO:0000313" key="6">
    <source>
        <dbReference type="Proteomes" id="UP000751190"/>
    </source>
</evidence>
<feature type="region of interest" description="Disordered" evidence="2">
    <location>
        <begin position="560"/>
        <end position="581"/>
    </location>
</feature>
<dbReference type="OrthoDB" id="6510177at2759"/>
<feature type="compositionally biased region" description="Low complexity" evidence="2">
    <location>
        <begin position="560"/>
        <end position="573"/>
    </location>
</feature>
<feature type="transmembrane region" description="Helical" evidence="3">
    <location>
        <begin position="1141"/>
        <end position="1159"/>
    </location>
</feature>
<comment type="similarity">
    <text evidence="1">Belongs to the patched family.</text>
</comment>
<name>A0A8J5XGD9_DIALT</name>
<keyword evidence="3" id="KW-1133">Transmembrane helix</keyword>
<dbReference type="Proteomes" id="UP000751190">
    <property type="component" value="Unassembled WGS sequence"/>
</dbReference>
<feature type="transmembrane region" description="Helical" evidence="3">
    <location>
        <begin position="417"/>
        <end position="443"/>
    </location>
</feature>
<feature type="transmembrane region" description="Helical" evidence="3">
    <location>
        <begin position="359"/>
        <end position="377"/>
    </location>
</feature>
<feature type="transmembrane region" description="Helical" evidence="3">
    <location>
        <begin position="705"/>
        <end position="726"/>
    </location>
</feature>
<feature type="transmembrane region" description="Helical" evidence="3">
    <location>
        <begin position="1180"/>
        <end position="1204"/>
    </location>
</feature>
<keyword evidence="6" id="KW-1185">Reference proteome</keyword>
<dbReference type="OMA" id="KPLCAVM"/>
<evidence type="ECO:0000256" key="1">
    <source>
        <dbReference type="ARBA" id="ARBA00005585"/>
    </source>
</evidence>
<dbReference type="AlphaFoldDB" id="A0A8J5XGD9"/>
<dbReference type="EMBL" id="JAGTXO010000020">
    <property type="protein sequence ID" value="KAG8462450.1"/>
    <property type="molecule type" value="Genomic_DNA"/>
</dbReference>
<evidence type="ECO:0000256" key="2">
    <source>
        <dbReference type="SAM" id="MobiDB-lite"/>
    </source>
</evidence>
<sequence>MQTEMDDRASRTPTMLGSWEERSGSSSSGPSDGGYDEERDLRVPSGGGRPGAGKRPAKQSSPALGPSGERSVAAGDARAAGDGDHIPIPYAVRRARAAYVELARWIVAAPRAVIAAAVCFVLLLAMGLRSVEVLVASERLYIPQHSTFAAQRHELEHLFGTRPDPGMLLVTRGDGGDVFAPESVLELFELWDAIEALVVEVDNGREKPPTYASIGELCAHRYVARAGGDVCLRLSLLGAWDYDPDTYFADADPAATLTQKYMSGELIAGGLGWDAAGTTLLTARATQVHLLFDPTREAYRDERLAVWESALVALLDGWHGTLVARAVDDAPEVRRQLRITYWSSPLHERSASDAARQDAPIIAIMFVAIVAYVSLALSGCTCESRSSRALLGVACGVTTGMALVAGVGLAVTLGVPAIAVDSLLCFTLIGVSVDDMIIIVDAFDRARTRSASTAEQLGMALGDAGPAILLTSLTTMAAFFTGALMDMPAISLFCIPAGLAFLCVNLLQSTFFAAILFLHARARERATGGAILEGKFGEPPASAAAASRPRRLTLPTITPRRAAQPPQPQLHFQPPSPPLASVFEDRNAAERRAAAAAADSAQRRGKGRMVRVSSMPGALADGGAGAPAGSAASVRARDELDALDALRARAATGSAAPAAGGERARGARADGAGGADADAGEGGSCAQSRAGVAWRTWGIDAVLHPLTRACVLLVFGGLCVLAALALPNMQTGMSVSAVVAPRSMAGRFWADTRDIFADEQIMHVVLVVRGLEAEASQPALRAALREARALPFIVGVLPSWLDAYDKWALCVARTSRGAESGEGASAALPASADDEGARAGVDLQQLADFLTDGDVHSCATDAERAAREARKAAQRLLEPCFDDDDEFYLISSGRVCADAVSQCPPTEQYAATVRKLCPRLCGVCEPKLTMPDGGAAATALALALDAGADSAAPPARDAAASRNGSAPAVADAAATPDDGEAAVVADAAVVAADAPRVRPLPESASGGREFASDVIRDDYRGHDSAASRGPAAVVAHRVVLVSRMKENMRVDWEEQFPALQAVLERHGVDGFVYHYRYEFGACDATMPRLLLTNLAVAAACICAVCALFLQLRTAVLCALAVLCIDGILIGAMAAYGVSLHAVTGITLLVSLGLAIDYSSHLCHAYEHAPMEGARDKVAHALATMGLSVLNGGSSTLLGVAFMAFSVTPIFKTLFLILSHTIVIGLLVAVFVIPAAIVTADSLQRWVGERWHCAKRPRREASTASVDSQRSGVGVRLVLH</sequence>
<dbReference type="PROSITE" id="PS50156">
    <property type="entry name" value="SSD"/>
    <property type="match status" value="1"/>
</dbReference>
<dbReference type="InterPro" id="IPR053958">
    <property type="entry name" value="HMGCR/SNAP/NPC1-like_SSD"/>
</dbReference>
<gene>
    <name evidence="5" type="ORF">KFE25_010275</name>
</gene>
<feature type="domain" description="SSD" evidence="4">
    <location>
        <begin position="358"/>
        <end position="518"/>
    </location>
</feature>
<dbReference type="GO" id="GO:0016020">
    <property type="term" value="C:membrane"/>
    <property type="evidence" value="ECO:0007669"/>
    <property type="project" value="TreeGrafter"/>
</dbReference>
<dbReference type="SUPFAM" id="SSF82866">
    <property type="entry name" value="Multidrug efflux transporter AcrB transmembrane domain"/>
    <property type="match status" value="2"/>
</dbReference>
<proteinExistence type="inferred from homology"/>
<feature type="region of interest" description="Disordered" evidence="2">
    <location>
        <begin position="1"/>
        <end position="79"/>
    </location>
</feature>
<dbReference type="InterPro" id="IPR000731">
    <property type="entry name" value="SSD"/>
</dbReference>
<feature type="transmembrane region" description="Helical" evidence="3">
    <location>
        <begin position="1216"/>
        <end position="1239"/>
    </location>
</feature>
<feature type="region of interest" description="Disordered" evidence="2">
    <location>
        <begin position="591"/>
        <end position="610"/>
    </location>
</feature>
<accession>A0A8J5XGD9</accession>
<comment type="caution">
    <text evidence="5">The sequence shown here is derived from an EMBL/GenBank/DDBJ whole genome shotgun (WGS) entry which is preliminary data.</text>
</comment>
<reference evidence="5" key="1">
    <citation type="submission" date="2021-05" db="EMBL/GenBank/DDBJ databases">
        <title>The genome of the haptophyte Pavlova lutheri (Diacronema luteri, Pavlovales) - a model for lipid biosynthesis in eukaryotic algae.</title>
        <authorList>
            <person name="Hulatt C.J."/>
            <person name="Posewitz M.C."/>
        </authorList>
    </citation>
    <scope>NUCLEOTIDE SEQUENCE</scope>
    <source>
        <strain evidence="5">NIVA-4/92</strain>
    </source>
</reference>
<keyword evidence="3" id="KW-0812">Transmembrane</keyword>
<protein>
    <recommendedName>
        <fullName evidence="4">SSD domain-containing protein</fullName>
    </recommendedName>
</protein>
<feature type="transmembrane region" description="Helical" evidence="3">
    <location>
        <begin position="464"/>
        <end position="484"/>
    </location>
</feature>
<dbReference type="InterPro" id="IPR051697">
    <property type="entry name" value="Patched_domain-protein"/>
</dbReference>
<feature type="transmembrane region" description="Helical" evidence="3">
    <location>
        <begin position="490"/>
        <end position="518"/>
    </location>
</feature>
<keyword evidence="3" id="KW-0472">Membrane</keyword>
<organism evidence="5 6">
    <name type="scientific">Diacronema lutheri</name>
    <name type="common">Unicellular marine alga</name>
    <name type="synonym">Monochrysis lutheri</name>
    <dbReference type="NCBI Taxonomy" id="2081491"/>
    <lineage>
        <taxon>Eukaryota</taxon>
        <taxon>Haptista</taxon>
        <taxon>Haptophyta</taxon>
        <taxon>Pavlovophyceae</taxon>
        <taxon>Pavlovales</taxon>
        <taxon>Pavlovaceae</taxon>
        <taxon>Diacronema</taxon>
    </lineage>
</organism>
<feature type="compositionally biased region" description="Low complexity" evidence="2">
    <location>
        <begin position="651"/>
        <end position="661"/>
    </location>
</feature>
<evidence type="ECO:0000313" key="5">
    <source>
        <dbReference type="EMBL" id="KAG8462450.1"/>
    </source>
</evidence>
<evidence type="ECO:0000256" key="3">
    <source>
        <dbReference type="SAM" id="Phobius"/>
    </source>
</evidence>
<dbReference type="PANTHER" id="PTHR10796:SF92">
    <property type="entry name" value="PATCHED-RELATED, ISOFORM A"/>
    <property type="match status" value="1"/>
</dbReference>
<feature type="transmembrane region" description="Helical" evidence="3">
    <location>
        <begin position="1116"/>
        <end position="1135"/>
    </location>
</feature>
<feature type="region of interest" description="Disordered" evidence="2">
    <location>
        <begin position="651"/>
        <end position="684"/>
    </location>
</feature>
<dbReference type="PANTHER" id="PTHR10796">
    <property type="entry name" value="PATCHED-RELATED"/>
    <property type="match status" value="1"/>
</dbReference>
<evidence type="ECO:0000259" key="4">
    <source>
        <dbReference type="PROSITE" id="PS50156"/>
    </source>
</evidence>
<dbReference type="Pfam" id="PF12349">
    <property type="entry name" value="Sterol-sensing"/>
    <property type="match status" value="1"/>
</dbReference>
<dbReference type="Gene3D" id="1.20.1640.10">
    <property type="entry name" value="Multidrug efflux transporter AcrB transmembrane domain"/>
    <property type="match status" value="2"/>
</dbReference>